<protein>
    <recommendedName>
        <fullName evidence="1">UmuC domain-containing protein</fullName>
    </recommendedName>
</protein>
<dbReference type="InterPro" id="IPR043128">
    <property type="entry name" value="Rev_trsase/Diguanyl_cyclase"/>
</dbReference>
<dbReference type="PROSITE" id="PS50173">
    <property type="entry name" value="UMUC"/>
    <property type="match status" value="1"/>
</dbReference>
<feature type="domain" description="UmuC" evidence="1">
    <location>
        <begin position="1"/>
        <end position="62"/>
    </location>
</feature>
<evidence type="ECO:0000313" key="2">
    <source>
        <dbReference type="EMBL" id="KKN13580.1"/>
    </source>
</evidence>
<dbReference type="SUPFAM" id="SSF56672">
    <property type="entry name" value="DNA/RNA polymerases"/>
    <property type="match status" value="1"/>
</dbReference>
<organism evidence="2">
    <name type="scientific">marine sediment metagenome</name>
    <dbReference type="NCBI Taxonomy" id="412755"/>
    <lineage>
        <taxon>unclassified sequences</taxon>
        <taxon>metagenomes</taxon>
        <taxon>ecological metagenomes</taxon>
    </lineage>
</organism>
<dbReference type="InterPro" id="IPR001126">
    <property type="entry name" value="UmuC"/>
</dbReference>
<gene>
    <name evidence="2" type="ORF">LCGC14_1004900</name>
</gene>
<comment type="caution">
    <text evidence="2">The sequence shown here is derived from an EMBL/GenBank/DDBJ whole genome shotgun (WGS) entry which is preliminary data.</text>
</comment>
<sequence length="141" mass="14872">MKSALAEAFSDTLSCSIGMAPTELLAKIGAELNKPDGFVLIEAGDLPARLEHIDLDVLPGISKGMRARLTAAHVNDFKSLWQLAPKQAWAIWGSVEGSGSGMDCTAIILSGQKQRRACLAIAGCRRTTGAHPLKFAPAPGF</sequence>
<dbReference type="InterPro" id="IPR043502">
    <property type="entry name" value="DNA/RNA_pol_sf"/>
</dbReference>
<dbReference type="AlphaFoldDB" id="A0A0F9N217"/>
<dbReference type="GO" id="GO:0006281">
    <property type="term" value="P:DNA repair"/>
    <property type="evidence" value="ECO:0007669"/>
    <property type="project" value="InterPro"/>
</dbReference>
<dbReference type="EMBL" id="LAZR01003907">
    <property type="protein sequence ID" value="KKN13580.1"/>
    <property type="molecule type" value="Genomic_DNA"/>
</dbReference>
<reference evidence="2" key="1">
    <citation type="journal article" date="2015" name="Nature">
        <title>Complex archaea that bridge the gap between prokaryotes and eukaryotes.</title>
        <authorList>
            <person name="Spang A."/>
            <person name="Saw J.H."/>
            <person name="Jorgensen S.L."/>
            <person name="Zaremba-Niedzwiedzka K."/>
            <person name="Martijn J."/>
            <person name="Lind A.E."/>
            <person name="van Eijk R."/>
            <person name="Schleper C."/>
            <person name="Guy L."/>
            <person name="Ettema T.J."/>
        </authorList>
    </citation>
    <scope>NUCLEOTIDE SEQUENCE</scope>
</reference>
<accession>A0A0F9N217</accession>
<name>A0A0F9N217_9ZZZZ</name>
<proteinExistence type="predicted"/>
<evidence type="ECO:0000259" key="1">
    <source>
        <dbReference type="PROSITE" id="PS50173"/>
    </source>
</evidence>
<dbReference type="Gene3D" id="3.30.70.270">
    <property type="match status" value="1"/>
</dbReference>